<gene>
    <name evidence="3" type="ORF">EP13_13590</name>
</gene>
<dbReference type="AlphaFoldDB" id="A0A075P3S2"/>
<dbReference type="eggNOG" id="COG1028">
    <property type="taxonomic scope" value="Bacteria"/>
</dbReference>
<dbReference type="GO" id="GO:0016614">
    <property type="term" value="F:oxidoreductase activity, acting on CH-OH group of donors"/>
    <property type="evidence" value="ECO:0007669"/>
    <property type="project" value="UniProtKB-ARBA"/>
</dbReference>
<dbReference type="InterPro" id="IPR002347">
    <property type="entry name" value="SDR_fam"/>
</dbReference>
<evidence type="ECO:0000256" key="2">
    <source>
        <dbReference type="ARBA" id="ARBA00023002"/>
    </source>
</evidence>
<evidence type="ECO:0000313" key="3">
    <source>
        <dbReference type="EMBL" id="AIF99635.1"/>
    </source>
</evidence>
<dbReference type="RefSeq" id="WP_044057709.1">
    <property type="nucleotide sequence ID" value="NZ_CAXGHX010000010.1"/>
</dbReference>
<dbReference type="Gene3D" id="3.40.50.720">
    <property type="entry name" value="NAD(P)-binding Rossmann-like Domain"/>
    <property type="match status" value="1"/>
</dbReference>
<dbReference type="GeneID" id="78255935"/>
<dbReference type="PANTHER" id="PTHR48107">
    <property type="entry name" value="NADPH-DEPENDENT ALDEHYDE REDUCTASE-LIKE PROTEIN, CHLOROPLASTIC-RELATED"/>
    <property type="match status" value="1"/>
</dbReference>
<keyword evidence="4" id="KW-1185">Reference proteome</keyword>
<dbReference type="SUPFAM" id="SSF51735">
    <property type="entry name" value="NAD(P)-binding Rossmann-fold domains"/>
    <property type="match status" value="1"/>
</dbReference>
<sequence length="245" mass="25714">MTQKTKVALVTGASRGIGAEIAKRLASEGFYTVVNYANSAGAADKVVEEIKAAGGQAQAYQVDVSNAKQVNRMFADVKASLGSIDVLINNAGVMKLNALSDAKDEDIDAQLNVNLKGTINTLREASVHLSSGGRVINLSSSVIGLKLERYAVYAATKAAVEVMTGILAKEMRGKQITVNAVAPGPTETELFLQDKSEEMVTKLANMSPMERLGQPSDIASVVAFLASEQGAWVNGQTIRANGGVV</sequence>
<evidence type="ECO:0000313" key="4">
    <source>
        <dbReference type="Proteomes" id="UP000056090"/>
    </source>
</evidence>
<dbReference type="PANTHER" id="PTHR48107:SF7">
    <property type="entry name" value="RE15974P"/>
    <property type="match status" value="1"/>
</dbReference>
<dbReference type="PROSITE" id="PS00061">
    <property type="entry name" value="ADH_SHORT"/>
    <property type="match status" value="1"/>
</dbReference>
<accession>A0A075P3S2</accession>
<keyword evidence="2" id="KW-0560">Oxidoreductase</keyword>
<evidence type="ECO:0000256" key="1">
    <source>
        <dbReference type="ARBA" id="ARBA00006484"/>
    </source>
</evidence>
<comment type="similarity">
    <text evidence="1">Belongs to the short-chain dehydrogenases/reductases (SDR) family.</text>
</comment>
<dbReference type="InterPro" id="IPR036291">
    <property type="entry name" value="NAD(P)-bd_dom_sf"/>
</dbReference>
<protein>
    <submittedName>
        <fullName evidence="3">3-ketoacyl-ACP reductase</fullName>
    </submittedName>
</protein>
<dbReference type="Proteomes" id="UP000056090">
    <property type="component" value="Chromosome"/>
</dbReference>
<proteinExistence type="inferred from homology"/>
<dbReference type="KEGG" id="aal:EP13_13590"/>
<reference evidence="3 4" key="1">
    <citation type="submission" date="2014-06" db="EMBL/GenBank/DDBJ databases">
        <title>Genomes of Alteromonas australica, a world apart.</title>
        <authorList>
            <person name="Gonzaga A."/>
            <person name="Lopez-Perez M."/>
            <person name="Rodriguez-Valera F."/>
        </authorList>
    </citation>
    <scope>NUCLEOTIDE SEQUENCE [LARGE SCALE GENOMIC DNA]</scope>
    <source>
        <strain evidence="3 4">H 17</strain>
    </source>
</reference>
<dbReference type="InterPro" id="IPR020904">
    <property type="entry name" value="Sc_DH/Rdtase_CS"/>
</dbReference>
<organism evidence="3 4">
    <name type="scientific">Alteromonas australica</name>
    <dbReference type="NCBI Taxonomy" id="589873"/>
    <lineage>
        <taxon>Bacteria</taxon>
        <taxon>Pseudomonadati</taxon>
        <taxon>Pseudomonadota</taxon>
        <taxon>Gammaproteobacteria</taxon>
        <taxon>Alteromonadales</taxon>
        <taxon>Alteromonadaceae</taxon>
        <taxon>Alteromonas/Salinimonas group</taxon>
        <taxon>Alteromonas</taxon>
    </lineage>
</organism>
<name>A0A075P3S2_9ALTE</name>
<dbReference type="PRINTS" id="PR00081">
    <property type="entry name" value="GDHRDH"/>
</dbReference>
<dbReference type="Pfam" id="PF13561">
    <property type="entry name" value="adh_short_C2"/>
    <property type="match status" value="1"/>
</dbReference>
<dbReference type="EMBL" id="CP008849">
    <property type="protein sequence ID" value="AIF99635.1"/>
    <property type="molecule type" value="Genomic_DNA"/>
</dbReference>
<dbReference type="PRINTS" id="PR00080">
    <property type="entry name" value="SDRFAMILY"/>
</dbReference>
<dbReference type="FunFam" id="3.40.50.720:FF:000084">
    <property type="entry name" value="Short-chain dehydrogenase reductase"/>
    <property type="match status" value="1"/>
</dbReference>